<evidence type="ECO:0000313" key="4">
    <source>
        <dbReference type="Proteomes" id="UP000028999"/>
    </source>
</evidence>
<feature type="compositionally biased region" description="Low complexity" evidence="1">
    <location>
        <begin position="333"/>
        <end position="344"/>
    </location>
</feature>
<dbReference type="Gene3D" id="1.25.10.10">
    <property type="entry name" value="Leucine-rich Repeat Variant"/>
    <property type="match status" value="1"/>
</dbReference>
<dbReference type="SUPFAM" id="SSF48371">
    <property type="entry name" value="ARM repeat"/>
    <property type="match status" value="1"/>
</dbReference>
<dbReference type="OMA" id="VENSEMG"/>
<dbReference type="PANTHER" id="PTHR21567:SF62">
    <property type="entry name" value="ARM REPEAT SUPERFAMILY PROTEIN"/>
    <property type="match status" value="1"/>
</dbReference>
<proteinExistence type="predicted"/>
<dbReference type="InterPro" id="IPR011989">
    <property type="entry name" value="ARM-like"/>
</dbReference>
<organism evidence="3 4">
    <name type="scientific">Brassica napus</name>
    <name type="common">Rape</name>
    <dbReference type="NCBI Taxonomy" id="3708"/>
    <lineage>
        <taxon>Eukaryota</taxon>
        <taxon>Viridiplantae</taxon>
        <taxon>Streptophyta</taxon>
        <taxon>Embryophyta</taxon>
        <taxon>Tracheophyta</taxon>
        <taxon>Spermatophyta</taxon>
        <taxon>Magnoliopsida</taxon>
        <taxon>eudicotyledons</taxon>
        <taxon>Gunneridae</taxon>
        <taxon>Pentapetalae</taxon>
        <taxon>rosids</taxon>
        <taxon>malvids</taxon>
        <taxon>Brassicales</taxon>
        <taxon>Brassicaceae</taxon>
        <taxon>Brassiceae</taxon>
        <taxon>Brassica</taxon>
    </lineage>
</organism>
<dbReference type="SMART" id="SM01349">
    <property type="entry name" value="TOG"/>
    <property type="match status" value="1"/>
</dbReference>
<dbReference type="GO" id="GO:0005881">
    <property type="term" value="C:cytoplasmic microtubule"/>
    <property type="evidence" value="ECO:0000318"/>
    <property type="project" value="GO_Central"/>
</dbReference>
<feature type="region of interest" description="Disordered" evidence="1">
    <location>
        <begin position="331"/>
        <end position="353"/>
    </location>
</feature>
<dbReference type="InterPro" id="IPR034085">
    <property type="entry name" value="TOG"/>
</dbReference>
<dbReference type="PaxDb" id="3708-A0A078F923"/>
<sequence length="396" mass="43264">MSLSKKSNQTKCRRFSSPRRFAFVAQRGCYVLLPLLDSPVTSRMAAANTLQDLSSLPVTEKMSECRASLTKPCVGKMNGKSEDRPLPSSVALNPSLVETEKPEGEKATVEVEYIESENLNDVDDADADADADAVLKSVLAGLHSKDWVSVCDALNNVRRLSIFHKDAMLPMLEKVIPLVVKSLKNPRSAVCKTACMTSADIFIAYNDHITDLLDSLLTQLLLKSSQDKRFVCEAADKALISMTKYVSPTLLLPKLQPCLKNRNPRIRAKASLCFSRSVPRLGVEGIKEYGIDRLVQAAASQLSDQLPESREAARTVLLELQTVYEKVHPLIKPETASSSSPSPSQEEEQTPEAEPITWEIFCQSKLSALSAQAVLRVTNVVAVTAQEGLVTTGSSS</sequence>
<accession>A0A078F923</accession>
<dbReference type="GO" id="GO:0008017">
    <property type="term" value="F:microtubule binding"/>
    <property type="evidence" value="ECO:0000318"/>
    <property type="project" value="GO_Central"/>
</dbReference>
<dbReference type="Pfam" id="PF12348">
    <property type="entry name" value="CLASP_N"/>
    <property type="match status" value="1"/>
</dbReference>
<dbReference type="InterPro" id="IPR024395">
    <property type="entry name" value="CLASP_N_dom"/>
</dbReference>
<dbReference type="Proteomes" id="UP000028999">
    <property type="component" value="Unassembled WGS sequence"/>
</dbReference>
<evidence type="ECO:0000259" key="2">
    <source>
        <dbReference type="SMART" id="SM01349"/>
    </source>
</evidence>
<dbReference type="GO" id="GO:0000226">
    <property type="term" value="P:microtubule cytoskeleton organization"/>
    <property type="evidence" value="ECO:0000318"/>
    <property type="project" value="GO_Central"/>
</dbReference>
<dbReference type="AlphaFoldDB" id="A0A078F923"/>
<protein>
    <submittedName>
        <fullName evidence="3">BnaC09g42750D protein</fullName>
    </submittedName>
</protein>
<keyword evidence="4" id="KW-1185">Reference proteome</keyword>
<dbReference type="EMBL" id="LK031999">
    <property type="protein sequence ID" value="CDY09886.1"/>
    <property type="molecule type" value="Genomic_DNA"/>
</dbReference>
<evidence type="ECO:0000256" key="1">
    <source>
        <dbReference type="SAM" id="MobiDB-lite"/>
    </source>
</evidence>
<dbReference type="SMR" id="A0A078F923"/>
<name>A0A078F923_BRANA</name>
<dbReference type="STRING" id="3708.A0A078F923"/>
<reference evidence="3 4" key="1">
    <citation type="journal article" date="2014" name="Science">
        <title>Plant genetics. Early allopolyploid evolution in the post-Neolithic Brassica napus oilseed genome.</title>
        <authorList>
            <person name="Chalhoub B."/>
            <person name="Denoeud F."/>
            <person name="Liu S."/>
            <person name="Parkin I.A."/>
            <person name="Tang H."/>
            <person name="Wang X."/>
            <person name="Chiquet J."/>
            <person name="Belcram H."/>
            <person name="Tong C."/>
            <person name="Samans B."/>
            <person name="Correa M."/>
            <person name="Da Silva C."/>
            <person name="Just J."/>
            <person name="Falentin C."/>
            <person name="Koh C.S."/>
            <person name="Le Clainche I."/>
            <person name="Bernard M."/>
            <person name="Bento P."/>
            <person name="Noel B."/>
            <person name="Labadie K."/>
            <person name="Alberti A."/>
            <person name="Charles M."/>
            <person name="Arnaud D."/>
            <person name="Guo H."/>
            <person name="Daviaud C."/>
            <person name="Alamery S."/>
            <person name="Jabbari K."/>
            <person name="Zhao M."/>
            <person name="Edger P.P."/>
            <person name="Chelaifa H."/>
            <person name="Tack D."/>
            <person name="Lassalle G."/>
            <person name="Mestiri I."/>
            <person name="Schnel N."/>
            <person name="Le Paslier M.C."/>
            <person name="Fan G."/>
            <person name="Renault V."/>
            <person name="Bayer P.E."/>
            <person name="Golicz A.A."/>
            <person name="Manoli S."/>
            <person name="Lee T.H."/>
            <person name="Thi V.H."/>
            <person name="Chalabi S."/>
            <person name="Hu Q."/>
            <person name="Fan C."/>
            <person name="Tollenaere R."/>
            <person name="Lu Y."/>
            <person name="Battail C."/>
            <person name="Shen J."/>
            <person name="Sidebottom C.H."/>
            <person name="Wang X."/>
            <person name="Canaguier A."/>
            <person name="Chauveau A."/>
            <person name="Berard A."/>
            <person name="Deniot G."/>
            <person name="Guan M."/>
            <person name="Liu Z."/>
            <person name="Sun F."/>
            <person name="Lim Y.P."/>
            <person name="Lyons E."/>
            <person name="Town C.D."/>
            <person name="Bancroft I."/>
            <person name="Wang X."/>
            <person name="Meng J."/>
            <person name="Ma J."/>
            <person name="Pires J.C."/>
            <person name="King G.J."/>
            <person name="Brunel D."/>
            <person name="Delourme R."/>
            <person name="Renard M."/>
            <person name="Aury J.M."/>
            <person name="Adams K.L."/>
            <person name="Batley J."/>
            <person name="Snowdon R.J."/>
            <person name="Tost J."/>
            <person name="Edwards D."/>
            <person name="Zhou Y."/>
            <person name="Hua W."/>
            <person name="Sharpe A.G."/>
            <person name="Paterson A.H."/>
            <person name="Guan C."/>
            <person name="Wincker P."/>
        </authorList>
    </citation>
    <scope>NUCLEOTIDE SEQUENCE [LARGE SCALE GENOMIC DNA]</scope>
    <source>
        <strain evidence="4">cv. Darmor-bzh</strain>
    </source>
</reference>
<dbReference type="PANTHER" id="PTHR21567">
    <property type="entry name" value="CLASP"/>
    <property type="match status" value="1"/>
</dbReference>
<dbReference type="InterPro" id="IPR016024">
    <property type="entry name" value="ARM-type_fold"/>
</dbReference>
<dbReference type="Gramene" id="CDY09886">
    <property type="protein sequence ID" value="CDY09886"/>
    <property type="gene ID" value="GSBRNA2T00031642001"/>
</dbReference>
<gene>
    <name evidence="3" type="primary">BnaC09g42750D</name>
    <name evidence="3" type="ORF">GSBRNA2T00031642001</name>
</gene>
<feature type="domain" description="TOG" evidence="2">
    <location>
        <begin position="123"/>
        <end position="355"/>
    </location>
</feature>
<evidence type="ECO:0000313" key="3">
    <source>
        <dbReference type="EMBL" id="CDY09886.1"/>
    </source>
</evidence>